<evidence type="ECO:0000313" key="2">
    <source>
        <dbReference type="WBParaSite" id="ES5_v2.g29945.t1"/>
    </source>
</evidence>
<accession>A0AC34GK88</accession>
<name>A0AC34GK88_9BILA</name>
<organism evidence="1 2">
    <name type="scientific">Panagrolaimus sp. ES5</name>
    <dbReference type="NCBI Taxonomy" id="591445"/>
    <lineage>
        <taxon>Eukaryota</taxon>
        <taxon>Metazoa</taxon>
        <taxon>Ecdysozoa</taxon>
        <taxon>Nematoda</taxon>
        <taxon>Chromadorea</taxon>
        <taxon>Rhabditida</taxon>
        <taxon>Tylenchina</taxon>
        <taxon>Panagrolaimomorpha</taxon>
        <taxon>Panagrolaimoidea</taxon>
        <taxon>Panagrolaimidae</taxon>
        <taxon>Panagrolaimus</taxon>
    </lineage>
</organism>
<dbReference type="WBParaSite" id="ES5_v2.g29945.t1">
    <property type="protein sequence ID" value="ES5_v2.g29945.t1"/>
    <property type="gene ID" value="ES5_v2.g29945"/>
</dbReference>
<evidence type="ECO:0000313" key="1">
    <source>
        <dbReference type="Proteomes" id="UP000887579"/>
    </source>
</evidence>
<sequence>MLLYMESPHTVDLGRLEMIFRILSSLLISNRGAALGKMMVHCMVFNNTSTSPQSAGGGVNQLVEYLNRHYKAIQGEDFRLKSDALAEGSKPRHCSFFELFSAISLHYLRSKEFDHISLILQYHLLVKMILQLHGLQNCCT</sequence>
<proteinExistence type="predicted"/>
<protein>
    <submittedName>
        <fullName evidence="2">Uncharacterized protein</fullName>
    </submittedName>
</protein>
<reference evidence="2" key="1">
    <citation type="submission" date="2022-11" db="UniProtKB">
        <authorList>
            <consortium name="WormBaseParasite"/>
        </authorList>
    </citation>
    <scope>IDENTIFICATION</scope>
</reference>
<dbReference type="Proteomes" id="UP000887579">
    <property type="component" value="Unplaced"/>
</dbReference>